<keyword evidence="4 7" id="KW-0068">Autocatalytic cleavage</keyword>
<sequence length="165" mass="17716">MNDEKSKRPSLVARDRPLSELARLAPDRVSAARGPAAGDTHVSWFDGSVAAGFPSPADDYLERSLNLNDFLIQHPDTSFFVRVAGDAMAGAGIFDGDLLIVDRLPPPRHNDVVVAVVGDEFLVRRLHLSPAHACLRAAQAGCVDLPVETGVEIWGVVSAVVRSLR</sequence>
<evidence type="ECO:0000256" key="3">
    <source>
        <dbReference type="ARBA" id="ARBA00022801"/>
    </source>
</evidence>
<dbReference type="CDD" id="cd06529">
    <property type="entry name" value="S24_LexA-like"/>
    <property type="match status" value="1"/>
</dbReference>
<comment type="similarity">
    <text evidence="1 7">Belongs to the peptidase S24 family.</text>
</comment>
<dbReference type="PRINTS" id="PR00726">
    <property type="entry name" value="LEXASERPTASE"/>
</dbReference>
<dbReference type="KEGG" id="crz:D1345_12710"/>
<evidence type="ECO:0000256" key="4">
    <source>
        <dbReference type="ARBA" id="ARBA00022813"/>
    </source>
</evidence>
<keyword evidence="3 7" id="KW-0378">Hydrolase</keyword>
<evidence type="ECO:0000256" key="6">
    <source>
        <dbReference type="ARBA" id="ARBA00023236"/>
    </source>
</evidence>
<dbReference type="InterPro" id="IPR050077">
    <property type="entry name" value="LexA_repressor"/>
</dbReference>
<evidence type="ECO:0000259" key="8">
    <source>
        <dbReference type="Pfam" id="PF00717"/>
    </source>
</evidence>
<protein>
    <submittedName>
        <fullName evidence="9">Peptidase S24</fullName>
    </submittedName>
</protein>
<evidence type="ECO:0000313" key="10">
    <source>
        <dbReference type="Proteomes" id="UP000259465"/>
    </source>
</evidence>
<dbReference type="EMBL" id="CP031968">
    <property type="protein sequence ID" value="AXT47007.1"/>
    <property type="molecule type" value="Genomic_DNA"/>
</dbReference>
<evidence type="ECO:0000313" key="9">
    <source>
        <dbReference type="EMBL" id="AXT47007.1"/>
    </source>
</evidence>
<dbReference type="GO" id="GO:0016787">
    <property type="term" value="F:hydrolase activity"/>
    <property type="evidence" value="ECO:0007669"/>
    <property type="project" value="UniProtKB-KW"/>
</dbReference>
<dbReference type="PANTHER" id="PTHR33516:SF2">
    <property type="entry name" value="LEXA REPRESSOR-RELATED"/>
    <property type="match status" value="1"/>
</dbReference>
<dbReference type="GO" id="GO:0006281">
    <property type="term" value="P:DNA repair"/>
    <property type="evidence" value="ECO:0007669"/>
    <property type="project" value="UniProtKB-KW"/>
</dbReference>
<dbReference type="InterPro" id="IPR006197">
    <property type="entry name" value="Peptidase_S24_LexA"/>
</dbReference>
<evidence type="ECO:0000256" key="2">
    <source>
        <dbReference type="ARBA" id="ARBA00022763"/>
    </source>
</evidence>
<gene>
    <name evidence="9" type="ORF">D1345_12710</name>
</gene>
<dbReference type="Gene3D" id="2.10.109.10">
    <property type="entry name" value="Umud Fragment, subunit A"/>
    <property type="match status" value="1"/>
</dbReference>
<dbReference type="InterPro" id="IPR036286">
    <property type="entry name" value="LexA/Signal_pep-like_sf"/>
</dbReference>
<accession>A0AAD0W930</accession>
<organism evidence="9 10">
    <name type="scientific">Chromobacterium rhizoryzae</name>
    <dbReference type="NCBI Taxonomy" id="1778675"/>
    <lineage>
        <taxon>Bacteria</taxon>
        <taxon>Pseudomonadati</taxon>
        <taxon>Pseudomonadota</taxon>
        <taxon>Betaproteobacteria</taxon>
        <taxon>Neisseriales</taxon>
        <taxon>Chromobacteriaceae</taxon>
        <taxon>Chromobacterium</taxon>
    </lineage>
</organism>
<name>A0AAD0W930_9NEIS</name>
<dbReference type="GO" id="GO:0009432">
    <property type="term" value="P:SOS response"/>
    <property type="evidence" value="ECO:0007669"/>
    <property type="project" value="UniProtKB-KW"/>
</dbReference>
<proteinExistence type="inferred from homology"/>
<evidence type="ECO:0000256" key="1">
    <source>
        <dbReference type="ARBA" id="ARBA00007484"/>
    </source>
</evidence>
<keyword evidence="6" id="KW-0742">SOS response</keyword>
<dbReference type="Proteomes" id="UP000259465">
    <property type="component" value="Chromosome"/>
</dbReference>
<dbReference type="SUPFAM" id="SSF51306">
    <property type="entry name" value="LexA/Signal peptidase"/>
    <property type="match status" value="1"/>
</dbReference>
<dbReference type="InterPro" id="IPR039418">
    <property type="entry name" value="LexA-like"/>
</dbReference>
<dbReference type="AlphaFoldDB" id="A0AAD0W930"/>
<keyword evidence="10" id="KW-1185">Reference proteome</keyword>
<dbReference type="PANTHER" id="PTHR33516">
    <property type="entry name" value="LEXA REPRESSOR"/>
    <property type="match status" value="1"/>
</dbReference>
<dbReference type="InterPro" id="IPR015927">
    <property type="entry name" value="Peptidase_S24_S26A/B/C"/>
</dbReference>
<reference evidence="9 10" key="1">
    <citation type="submission" date="2018-08" db="EMBL/GenBank/DDBJ databases">
        <title>Complete genome sequence of JP2-74.</title>
        <authorList>
            <person name="Wu L."/>
        </authorList>
    </citation>
    <scope>NUCLEOTIDE SEQUENCE [LARGE SCALE GENOMIC DNA]</scope>
    <source>
        <strain evidence="9 10">JP2-74</strain>
    </source>
</reference>
<dbReference type="Pfam" id="PF00717">
    <property type="entry name" value="Peptidase_S24"/>
    <property type="match status" value="1"/>
</dbReference>
<evidence type="ECO:0000256" key="5">
    <source>
        <dbReference type="ARBA" id="ARBA00023204"/>
    </source>
</evidence>
<evidence type="ECO:0000256" key="7">
    <source>
        <dbReference type="RuleBase" id="RU003991"/>
    </source>
</evidence>
<dbReference type="NCBIfam" id="NF007621">
    <property type="entry name" value="PRK10276.1"/>
    <property type="match status" value="1"/>
</dbReference>
<keyword evidence="5" id="KW-0234">DNA repair</keyword>
<keyword evidence="2" id="KW-0227">DNA damage</keyword>
<dbReference type="GO" id="GO:0006355">
    <property type="term" value="P:regulation of DNA-templated transcription"/>
    <property type="evidence" value="ECO:0007669"/>
    <property type="project" value="InterPro"/>
</dbReference>
<feature type="domain" description="Peptidase S24/S26A/S26B/S26C" evidence="8">
    <location>
        <begin position="47"/>
        <end position="157"/>
    </location>
</feature>
<dbReference type="GO" id="GO:0003677">
    <property type="term" value="F:DNA binding"/>
    <property type="evidence" value="ECO:0007669"/>
    <property type="project" value="InterPro"/>
</dbReference>